<evidence type="ECO:0000313" key="1">
    <source>
        <dbReference type="EMBL" id="TCU03746.1"/>
    </source>
</evidence>
<gene>
    <name evidence="1" type="ORF">EV132_14319</name>
</gene>
<proteinExistence type="predicted"/>
<organism evidence="1 2">
    <name type="scientific">Rhizobium sullae</name>
    <name type="common">Rhizobium hedysari</name>
    <dbReference type="NCBI Taxonomy" id="50338"/>
    <lineage>
        <taxon>Bacteria</taxon>
        <taxon>Pseudomonadati</taxon>
        <taxon>Pseudomonadota</taxon>
        <taxon>Alphaproteobacteria</taxon>
        <taxon>Hyphomicrobiales</taxon>
        <taxon>Rhizobiaceae</taxon>
        <taxon>Rhizobium/Agrobacterium group</taxon>
        <taxon>Rhizobium</taxon>
    </lineage>
</organism>
<reference evidence="1 2" key="1">
    <citation type="submission" date="2019-03" db="EMBL/GenBank/DDBJ databases">
        <title>Genomic Encyclopedia of Type Strains, Phase IV (KMG-V): Genome sequencing to study the core and pangenomes of soil and plant-associated prokaryotes.</title>
        <authorList>
            <person name="Whitman W."/>
        </authorList>
    </citation>
    <scope>NUCLEOTIDE SEQUENCE [LARGE SCALE GENOMIC DNA]</scope>
    <source>
        <strain evidence="1 2">Hc14</strain>
    </source>
</reference>
<dbReference type="EMBL" id="SMBH01000043">
    <property type="protein sequence ID" value="TCU03746.1"/>
    <property type="molecule type" value="Genomic_DNA"/>
</dbReference>
<comment type="caution">
    <text evidence="1">The sequence shown here is derived from an EMBL/GenBank/DDBJ whole genome shotgun (WGS) entry which is preliminary data.</text>
</comment>
<protein>
    <submittedName>
        <fullName evidence="1">Uncharacterized protein</fullName>
    </submittedName>
</protein>
<dbReference type="AlphaFoldDB" id="A0A4R3PQG5"/>
<accession>A0A4R3PQG5</accession>
<sequence>MTVTFPLSDKRNVDQLLKHLTSHNLSFPGNCAVTLKYKRCSTTREMTEPVEGMTAQFGFKSQSL</sequence>
<evidence type="ECO:0000313" key="2">
    <source>
        <dbReference type="Proteomes" id="UP000294576"/>
    </source>
</evidence>
<dbReference type="RefSeq" id="WP_132568877.1">
    <property type="nucleotide sequence ID" value="NZ_SMBH01000043.1"/>
</dbReference>
<name>A0A4R3PQG5_RHISU</name>
<dbReference type="Proteomes" id="UP000294576">
    <property type="component" value="Unassembled WGS sequence"/>
</dbReference>